<evidence type="ECO:0000313" key="3">
    <source>
        <dbReference type="Proteomes" id="UP001479436"/>
    </source>
</evidence>
<organism evidence="2 3">
    <name type="scientific">Basidiobolus ranarum</name>
    <dbReference type="NCBI Taxonomy" id="34480"/>
    <lineage>
        <taxon>Eukaryota</taxon>
        <taxon>Fungi</taxon>
        <taxon>Fungi incertae sedis</taxon>
        <taxon>Zoopagomycota</taxon>
        <taxon>Entomophthoromycotina</taxon>
        <taxon>Basidiobolomycetes</taxon>
        <taxon>Basidiobolales</taxon>
        <taxon>Basidiobolaceae</taxon>
        <taxon>Basidiobolus</taxon>
    </lineage>
</organism>
<feature type="compositionally biased region" description="Polar residues" evidence="1">
    <location>
        <begin position="88"/>
        <end position="103"/>
    </location>
</feature>
<feature type="compositionally biased region" description="Polar residues" evidence="1">
    <location>
        <begin position="152"/>
        <end position="162"/>
    </location>
</feature>
<feature type="compositionally biased region" description="Low complexity" evidence="1">
    <location>
        <begin position="133"/>
        <end position="144"/>
    </location>
</feature>
<reference evidence="2 3" key="1">
    <citation type="submission" date="2023-04" db="EMBL/GenBank/DDBJ databases">
        <title>Genome of Basidiobolus ranarum AG-B5.</title>
        <authorList>
            <person name="Stajich J.E."/>
            <person name="Carter-House D."/>
            <person name="Gryganskyi A."/>
        </authorList>
    </citation>
    <scope>NUCLEOTIDE SEQUENCE [LARGE SCALE GENOMIC DNA]</scope>
    <source>
        <strain evidence="2 3">AG-B5</strain>
    </source>
</reference>
<protein>
    <submittedName>
        <fullName evidence="2">Uncharacterized protein</fullName>
    </submittedName>
</protein>
<feature type="compositionally biased region" description="Polar residues" evidence="1">
    <location>
        <begin position="202"/>
        <end position="215"/>
    </location>
</feature>
<accession>A0ABR2WLF2</accession>
<feature type="compositionally biased region" description="Polar residues" evidence="1">
    <location>
        <begin position="169"/>
        <end position="182"/>
    </location>
</feature>
<feature type="compositionally biased region" description="Polar residues" evidence="1">
    <location>
        <begin position="44"/>
        <end position="67"/>
    </location>
</feature>
<sequence>MTKSNYHQNVRFSSFDEEKSLPPPPLPLSRTRPRDIRPIVPKTIANTRNTTQFASPPTLKHSQNTDNKSSKSEPRLRRVVDSIKSPASLKTATQSRRSSTSPPQARDGYQPVRESLRYDSKNTHSTRLQNHLSTTKNSSTPPSSAVGPRTCTVETKPNSSNPHPFLRKNSATISNKSRTPSQPFSPSPKPDVVKRRYPDVINNKSTGSVNNTPRKNSGPKPTLASTPQHLKVITRSGVNHPIDLKVKTGLEGTSERSNKNIVNNEGVTKSRLSGLLSPTRPGLIPYPFREKKKAHIVGNMQFDPVKMCWNSVGNDGNSEEVNGEDDPFANFSSDEEDSVFSLNAQGTSEDPVEEFIVGTEFQLSPHELRGMFKAEIEHKSTMQKWYTKADRCTNHDRIGLKNPRGVELFDIRPVILALFYLTITTPFY</sequence>
<dbReference type="PANTHER" id="PTHR35140">
    <property type="entry name" value="MITOTIC CHECK POINT PROTEIN BFA1"/>
    <property type="match status" value="1"/>
</dbReference>
<dbReference type="EMBL" id="JASJQH010001006">
    <property type="protein sequence ID" value="KAK9762319.1"/>
    <property type="molecule type" value="Genomic_DNA"/>
</dbReference>
<feature type="region of interest" description="Disordered" evidence="1">
    <location>
        <begin position="1"/>
        <end position="225"/>
    </location>
</feature>
<feature type="compositionally biased region" description="Basic and acidic residues" evidence="1">
    <location>
        <begin position="68"/>
        <end position="81"/>
    </location>
</feature>
<evidence type="ECO:0000313" key="2">
    <source>
        <dbReference type="EMBL" id="KAK9762319.1"/>
    </source>
</evidence>
<evidence type="ECO:0000256" key="1">
    <source>
        <dbReference type="SAM" id="MobiDB-lite"/>
    </source>
</evidence>
<dbReference type="Proteomes" id="UP001479436">
    <property type="component" value="Unassembled WGS sequence"/>
</dbReference>
<proteinExistence type="predicted"/>
<dbReference type="PANTHER" id="PTHR35140:SF1">
    <property type="entry name" value="MITOTIC CHECK POINT PROTEIN BFA1"/>
    <property type="match status" value="1"/>
</dbReference>
<gene>
    <name evidence="2" type="ORF">K7432_012069</name>
</gene>
<keyword evidence="3" id="KW-1185">Reference proteome</keyword>
<name>A0ABR2WLF2_9FUNG</name>
<feature type="compositionally biased region" description="Polar residues" evidence="1">
    <location>
        <begin position="123"/>
        <end position="132"/>
    </location>
</feature>
<feature type="compositionally biased region" description="Polar residues" evidence="1">
    <location>
        <begin position="1"/>
        <end position="12"/>
    </location>
</feature>
<dbReference type="InterPro" id="IPR034586">
    <property type="entry name" value="Bfa1/Byr4"/>
</dbReference>
<comment type="caution">
    <text evidence="2">The sequence shown here is derived from an EMBL/GenBank/DDBJ whole genome shotgun (WGS) entry which is preliminary data.</text>
</comment>